<dbReference type="KEGG" id="bbgw:UT28_C0001G0950"/>
<reference evidence="2 3" key="1">
    <citation type="journal article" date="2015" name="Nature">
        <title>rRNA introns, odd ribosomes, and small enigmatic genomes across a large radiation of phyla.</title>
        <authorList>
            <person name="Brown C.T."/>
            <person name="Hug L.A."/>
            <person name="Thomas B.C."/>
            <person name="Sharon I."/>
            <person name="Castelle C.J."/>
            <person name="Singh A."/>
            <person name="Wilkins M.J."/>
            <person name="Williams K.H."/>
            <person name="Banfield J.F."/>
        </authorList>
    </citation>
    <scope>NUCLEOTIDE SEQUENCE [LARGE SCALE GENOMIC DNA]</scope>
</reference>
<organism evidence="2 3">
    <name type="scientific">Berkelbacteria bacterium GW2011_GWE1_39_12</name>
    <dbReference type="NCBI Taxonomy" id="1618337"/>
    <lineage>
        <taxon>Bacteria</taxon>
        <taxon>Candidatus Berkelbacteria</taxon>
    </lineage>
</organism>
<keyword evidence="1" id="KW-0732">Signal</keyword>
<dbReference type="EMBL" id="CP011213">
    <property type="protein sequence ID" value="AKM82727.1"/>
    <property type="molecule type" value="Genomic_DNA"/>
</dbReference>
<proteinExistence type="predicted"/>
<dbReference type="Proteomes" id="UP000035648">
    <property type="component" value="Chromosome"/>
</dbReference>
<evidence type="ECO:0000313" key="3">
    <source>
        <dbReference type="Proteomes" id="UP000035648"/>
    </source>
</evidence>
<accession>A0A0G4B6Y8</accession>
<gene>
    <name evidence="2" type="ORF">UT28_C0001G0950</name>
</gene>
<feature type="signal peptide" evidence="1">
    <location>
        <begin position="1"/>
        <end position="19"/>
    </location>
</feature>
<evidence type="ECO:0000313" key="2">
    <source>
        <dbReference type="EMBL" id="AKM82727.1"/>
    </source>
</evidence>
<name>A0A0G4B6Y8_9BACT</name>
<feature type="chain" id="PRO_5005186549" evidence="1">
    <location>
        <begin position="20"/>
        <end position="389"/>
    </location>
</feature>
<dbReference type="STRING" id="1618337.UT28_C0001G0950"/>
<evidence type="ECO:0000256" key="1">
    <source>
        <dbReference type="SAM" id="SignalP"/>
    </source>
</evidence>
<sequence length="389" mass="42552">MRVPLLLVLFLLSATGSWAVGIYPAKVDVEARAGNQVKLVFHIVNKSDDTKDATLTPTNLSADSNFVLVFEPSRMGTPASWFWPQAEAFKLLPKSDTEHVFRVKVPSGTKPGEYFVGLLLDPNESRALVGKKYKLNLKTRVAAIIKVVVPGVGQLPKSATLGESTIVIEKKSPIKFGVLFQSTCVSSLLARGQCRVIGKNGRVFDSFILQAAGQSTKGSAFVFPKGSRRFGGKLQRCLPLGSYTVEFTFDYGNGWRRAMTKKDFEVTQEVSSEQGKLLILGVDKELIEEVIPRGGFRAFKTTVTNIGFEPTEITVSKTLIAEVSPEKAILAPGGKKDFRIIVKMPRDGETQLVEQSGKISFKPQSGEPISVDVRIKLPAEKSSGRKETE</sequence>
<dbReference type="AlphaFoldDB" id="A0A0G4B6Y8"/>
<protein>
    <submittedName>
        <fullName evidence="2">Uncharacterized protein</fullName>
    </submittedName>
</protein>